<dbReference type="EMBL" id="JAENIP010000007">
    <property type="protein sequence ID" value="MBK1843312.1"/>
    <property type="molecule type" value="Genomic_DNA"/>
</dbReference>
<dbReference type="RefSeq" id="WP_200256404.1">
    <property type="nucleotide sequence ID" value="NZ_JAENIP020000004.1"/>
</dbReference>
<keyword evidence="2" id="KW-1185">Reference proteome</keyword>
<reference evidence="1" key="1">
    <citation type="submission" date="2021-01" db="EMBL/GenBank/DDBJ databases">
        <title>Characterization of Corynebacterium spp. from penguins.</title>
        <authorList>
            <person name="Svec P."/>
        </authorList>
    </citation>
    <scope>NUCLEOTIDE SEQUENCE</scope>
    <source>
        <strain evidence="1">CCM 8835</strain>
    </source>
</reference>
<evidence type="ECO:0000313" key="2">
    <source>
        <dbReference type="Proteomes" id="UP000650005"/>
    </source>
</evidence>
<dbReference type="Proteomes" id="UP000650005">
    <property type="component" value="Unassembled WGS sequence"/>
</dbReference>
<comment type="caution">
    <text evidence="1">The sequence shown here is derived from an EMBL/GenBank/DDBJ whole genome shotgun (WGS) entry which is preliminary data.</text>
</comment>
<evidence type="ECO:0000313" key="1">
    <source>
        <dbReference type="EMBL" id="MBK1843312.1"/>
    </source>
</evidence>
<organism evidence="1 2">
    <name type="scientific">Corynebacterium antarcticum</name>
    <dbReference type="NCBI Taxonomy" id="2800405"/>
    <lineage>
        <taxon>Bacteria</taxon>
        <taxon>Bacillati</taxon>
        <taxon>Actinomycetota</taxon>
        <taxon>Actinomycetes</taxon>
        <taxon>Mycobacteriales</taxon>
        <taxon>Corynebacteriaceae</taxon>
        <taxon>Corynebacterium</taxon>
    </lineage>
</organism>
<sequence length="256" mass="28251">MLYAYSVLDFYLNSLGTAVANRMAENDAVLMMPDGGDGDSAIDDSALTGQPLYAMEVANPGSAWYTGNDYKHRDVTLEEIFHMVHDTGIGTTYNPQAAPTVSRTIADATKNALPTDEKDWGTSGLWGFDSADWLKELNQKDSIEQEYMASVIDSYYGMWDAYPEGDRGMWRIYVAKTRSDIKAKDPVGYAAITAFLPADYTVFFRVGPTFDSTFEMLPRAPYGAKSRYLTSVALTGDRGTGLVGNDRDNVLMGQLR</sequence>
<proteinExistence type="predicted"/>
<accession>A0ABS1FIS5</accession>
<name>A0ABS1FIS5_9CORY</name>
<protein>
    <submittedName>
        <fullName evidence="1">Uncharacterized protein</fullName>
    </submittedName>
</protein>
<gene>
    <name evidence="1" type="ORF">JIM95_01800</name>
</gene>